<proteinExistence type="predicted"/>
<feature type="chain" id="PRO_5047115702" evidence="1">
    <location>
        <begin position="21"/>
        <end position="115"/>
    </location>
</feature>
<dbReference type="EMBL" id="CP106753">
    <property type="protein sequence ID" value="UXY13899.1"/>
    <property type="molecule type" value="Genomic_DNA"/>
</dbReference>
<gene>
    <name evidence="2" type="ORF">N8I74_11255</name>
</gene>
<reference evidence="2" key="1">
    <citation type="submission" date="2022-10" db="EMBL/GenBank/DDBJ databases">
        <title>Chitiniphilus purpureus sp. nov., a novel chitin-degrading bacterium isolated from crawfish pond sediment.</title>
        <authorList>
            <person name="Li K."/>
        </authorList>
    </citation>
    <scope>NUCLEOTIDE SEQUENCE</scope>
    <source>
        <strain evidence="2">CD1</strain>
    </source>
</reference>
<evidence type="ECO:0000256" key="1">
    <source>
        <dbReference type="SAM" id="SignalP"/>
    </source>
</evidence>
<accession>A0ABY6DHS8</accession>
<dbReference type="Proteomes" id="UP001061302">
    <property type="component" value="Chromosome"/>
</dbReference>
<organism evidence="2 3">
    <name type="scientific">Chitiniphilus purpureus</name>
    <dbReference type="NCBI Taxonomy" id="2981137"/>
    <lineage>
        <taxon>Bacteria</taxon>
        <taxon>Pseudomonadati</taxon>
        <taxon>Pseudomonadota</taxon>
        <taxon>Betaproteobacteria</taxon>
        <taxon>Neisseriales</taxon>
        <taxon>Chitinibacteraceae</taxon>
        <taxon>Chitiniphilus</taxon>
    </lineage>
</organism>
<protein>
    <submittedName>
        <fullName evidence="2">Uncharacterized protein</fullName>
    </submittedName>
</protein>
<sequence length="115" mass="12854">MRPASLLLLLTSWWPMAGHAAGDVPVPVAHCYERLLERVPKRTAYSALLANETQLAAARVERGQAAFSARIAKPVSLRVRIEGNARRNGQDFPVWLKCGYQGDTLVTWEIEKRRG</sequence>
<dbReference type="RefSeq" id="WP_263123183.1">
    <property type="nucleotide sequence ID" value="NZ_CP106753.1"/>
</dbReference>
<dbReference type="NCBIfam" id="NF047384">
    <property type="entry name" value="BspC_dom"/>
    <property type="match status" value="1"/>
</dbReference>
<name>A0ABY6DHS8_9NEIS</name>
<evidence type="ECO:0000313" key="3">
    <source>
        <dbReference type="Proteomes" id="UP001061302"/>
    </source>
</evidence>
<feature type="signal peptide" evidence="1">
    <location>
        <begin position="1"/>
        <end position="20"/>
    </location>
</feature>
<evidence type="ECO:0000313" key="2">
    <source>
        <dbReference type="EMBL" id="UXY13899.1"/>
    </source>
</evidence>
<keyword evidence="1" id="KW-0732">Signal</keyword>
<dbReference type="InterPro" id="IPR059225">
    <property type="entry name" value="BspC"/>
</dbReference>
<keyword evidence="3" id="KW-1185">Reference proteome</keyword>